<dbReference type="EMBL" id="BOLY01000003">
    <property type="protein sequence ID" value="GIZ41327.1"/>
    <property type="molecule type" value="Genomic_DNA"/>
</dbReference>
<feature type="region of interest" description="Disordered" evidence="1">
    <location>
        <begin position="122"/>
        <end position="167"/>
    </location>
</feature>
<gene>
    <name evidence="2" type="ORF">CKM354_000463400</name>
</gene>
<proteinExistence type="predicted"/>
<evidence type="ECO:0000256" key="1">
    <source>
        <dbReference type="SAM" id="MobiDB-lite"/>
    </source>
</evidence>
<comment type="caution">
    <text evidence="2">The sequence shown here is derived from an EMBL/GenBank/DDBJ whole genome shotgun (WGS) entry which is preliminary data.</text>
</comment>
<dbReference type="OrthoDB" id="10313443at2759"/>
<reference evidence="2 3" key="1">
    <citation type="submission" date="2021-01" db="EMBL/GenBank/DDBJ databases">
        <title>Cercospora kikuchii MAFF 305040 whole genome shotgun sequence.</title>
        <authorList>
            <person name="Kashiwa T."/>
            <person name="Suzuki T."/>
        </authorList>
    </citation>
    <scope>NUCLEOTIDE SEQUENCE [LARGE SCALE GENOMIC DNA]</scope>
    <source>
        <strain evidence="2 3">MAFF 305040</strain>
    </source>
</reference>
<dbReference type="RefSeq" id="XP_044655814.1">
    <property type="nucleotide sequence ID" value="XM_044799879.1"/>
</dbReference>
<dbReference type="GeneID" id="68290209"/>
<dbReference type="AlphaFoldDB" id="A0A9P3FET3"/>
<accession>A0A9P3FET3</accession>
<evidence type="ECO:0000313" key="2">
    <source>
        <dbReference type="EMBL" id="GIZ41327.1"/>
    </source>
</evidence>
<organism evidence="2 3">
    <name type="scientific">Cercospora kikuchii</name>
    <dbReference type="NCBI Taxonomy" id="84275"/>
    <lineage>
        <taxon>Eukaryota</taxon>
        <taxon>Fungi</taxon>
        <taxon>Dikarya</taxon>
        <taxon>Ascomycota</taxon>
        <taxon>Pezizomycotina</taxon>
        <taxon>Dothideomycetes</taxon>
        <taxon>Dothideomycetidae</taxon>
        <taxon>Mycosphaerellales</taxon>
        <taxon>Mycosphaerellaceae</taxon>
        <taxon>Cercospora</taxon>
    </lineage>
</organism>
<dbReference type="Proteomes" id="UP000825890">
    <property type="component" value="Unassembled WGS sequence"/>
</dbReference>
<keyword evidence="3" id="KW-1185">Reference proteome</keyword>
<protein>
    <submittedName>
        <fullName evidence="2">Uncharacterized protein</fullName>
    </submittedName>
</protein>
<sequence>MSSRNESAGLEAYSQRANYTHYGGYRHATLGQVVIFMPPMADHIFILPDVAWRAMFMATGINHNMIRLEDHTDGRAAWASLEYLKKVVAAKGIVPPTHHRSPSLEYILHVDRELGEVTPFDVQSSGQAGASGGNGVDDGRTSVRQDTPAHASRGADMQDAEHKDKED</sequence>
<evidence type="ECO:0000313" key="3">
    <source>
        <dbReference type="Proteomes" id="UP000825890"/>
    </source>
</evidence>
<name>A0A9P3FET3_9PEZI</name>